<evidence type="ECO:0000313" key="3">
    <source>
        <dbReference type="Proteomes" id="UP000075238"/>
    </source>
</evidence>
<feature type="compositionally biased region" description="Basic and acidic residues" evidence="1">
    <location>
        <begin position="79"/>
        <end position="90"/>
    </location>
</feature>
<accession>A0A142JKD7</accession>
<gene>
    <name evidence="2" type="ORF">A2G96_12810</name>
</gene>
<protein>
    <submittedName>
        <fullName evidence="2">Uncharacterized protein</fullName>
    </submittedName>
</protein>
<dbReference type="AlphaFoldDB" id="A0A142JKD7"/>
<evidence type="ECO:0000256" key="1">
    <source>
        <dbReference type="SAM" id="MobiDB-lite"/>
    </source>
</evidence>
<dbReference type="KEGG" id="cnan:A2G96_12810"/>
<dbReference type="RefSeq" id="WP_062799716.1">
    <property type="nucleotide sequence ID" value="NZ_CP014844.1"/>
</dbReference>
<dbReference type="STRING" id="1796606.A2G96_12810"/>
<dbReference type="Gene3D" id="3.30.160.350">
    <property type="match status" value="1"/>
</dbReference>
<dbReference type="EMBL" id="CP014844">
    <property type="protein sequence ID" value="AMR78549.1"/>
    <property type="molecule type" value="Genomic_DNA"/>
</dbReference>
<reference evidence="2 3" key="1">
    <citation type="submission" date="2016-03" db="EMBL/GenBank/DDBJ databases">
        <title>Complete genome sequence of a novel chlorpyrifos degrading bacterium, Cupriavidus nantongensis sp. X1.</title>
        <authorList>
            <person name="Fang L."/>
        </authorList>
    </citation>
    <scope>NUCLEOTIDE SEQUENCE [LARGE SCALE GENOMIC DNA]</scope>
    <source>
        <strain evidence="2 3">X1</strain>
    </source>
</reference>
<feature type="region of interest" description="Disordered" evidence="1">
    <location>
        <begin position="59"/>
        <end position="90"/>
    </location>
</feature>
<dbReference type="Proteomes" id="UP000075238">
    <property type="component" value="Chromosome 1"/>
</dbReference>
<sequence length="90" mass="10129">MKPYDYLGFRIVPDATHVPEIRLWMAAGDVRNAGIVDGHAEPARTPELFFTEDEARTASARQAEGMVRRHRAGGAGLADLDRERQWKKQP</sequence>
<evidence type="ECO:0000313" key="2">
    <source>
        <dbReference type="EMBL" id="AMR78549.1"/>
    </source>
</evidence>
<keyword evidence="3" id="KW-1185">Reference proteome</keyword>
<name>A0A142JKD7_9BURK</name>
<proteinExistence type="predicted"/>
<organism evidence="2 3">
    <name type="scientific">Cupriavidus nantongensis</name>
    <dbReference type="NCBI Taxonomy" id="1796606"/>
    <lineage>
        <taxon>Bacteria</taxon>
        <taxon>Pseudomonadati</taxon>
        <taxon>Pseudomonadota</taxon>
        <taxon>Betaproteobacteria</taxon>
        <taxon>Burkholderiales</taxon>
        <taxon>Burkholderiaceae</taxon>
        <taxon>Cupriavidus</taxon>
    </lineage>
</organism>